<dbReference type="CDD" id="cd01014">
    <property type="entry name" value="nicotinamidase_related"/>
    <property type="match status" value="1"/>
</dbReference>
<protein>
    <submittedName>
        <fullName evidence="3">Nicotinamidase-related amidase</fullName>
    </submittedName>
</protein>
<gene>
    <name evidence="3" type="ORF">DFR38_13136</name>
</gene>
<accession>A0A318J4R9</accession>
<name>A0A318J4R9_9NEIS</name>
<dbReference type="InterPro" id="IPR036380">
    <property type="entry name" value="Isochorismatase-like_sf"/>
</dbReference>
<sequence length="175" mass="18490">MTAQDSALIVIDLQNDYFPGGKYPLWNTETVLDNCVAAIERAKALGMPVILVQHVADSSKGIAPFFNAGSEGVALHPRILAAAPQAPVVIKQAADSFYQTTLQATLDGLGSRQLLLCGMMTQNCVTHTALSRAADQYKVAVLADCCTTVDQMLHAIALNALSIRVPLPTAAEALA</sequence>
<evidence type="ECO:0000313" key="3">
    <source>
        <dbReference type="EMBL" id="PXX38888.1"/>
    </source>
</evidence>
<feature type="domain" description="Isochorismatase-like" evidence="2">
    <location>
        <begin position="6"/>
        <end position="162"/>
    </location>
</feature>
<proteinExistence type="predicted"/>
<keyword evidence="4" id="KW-1185">Reference proteome</keyword>
<reference evidence="3 4" key="1">
    <citation type="submission" date="2018-05" db="EMBL/GenBank/DDBJ databases">
        <title>Genomic Encyclopedia of Type Strains, Phase IV (KMG-IV): sequencing the most valuable type-strain genomes for metagenomic binning, comparative biology and taxonomic classification.</title>
        <authorList>
            <person name="Goeker M."/>
        </authorList>
    </citation>
    <scope>NUCLEOTIDE SEQUENCE [LARGE SCALE GENOMIC DNA]</scope>
    <source>
        <strain evidence="3 4">DSM 25134</strain>
    </source>
</reference>
<dbReference type="RefSeq" id="WP_059286734.1">
    <property type="nucleotide sequence ID" value="NZ_LNQU01000104.1"/>
</dbReference>
<evidence type="ECO:0000256" key="1">
    <source>
        <dbReference type="ARBA" id="ARBA00022801"/>
    </source>
</evidence>
<dbReference type="EMBL" id="QJKC01000031">
    <property type="protein sequence ID" value="PXX38888.1"/>
    <property type="molecule type" value="Genomic_DNA"/>
</dbReference>
<dbReference type="PANTHER" id="PTHR43540">
    <property type="entry name" value="PEROXYUREIDOACRYLATE/UREIDOACRYLATE AMIDOHYDROLASE-RELATED"/>
    <property type="match status" value="1"/>
</dbReference>
<dbReference type="AlphaFoldDB" id="A0A318J4R9"/>
<keyword evidence="1" id="KW-0378">Hydrolase</keyword>
<evidence type="ECO:0000259" key="2">
    <source>
        <dbReference type="Pfam" id="PF00857"/>
    </source>
</evidence>
<dbReference type="Gene3D" id="3.40.50.850">
    <property type="entry name" value="Isochorismatase-like"/>
    <property type="match status" value="1"/>
</dbReference>
<dbReference type="Proteomes" id="UP000248395">
    <property type="component" value="Unassembled WGS sequence"/>
</dbReference>
<dbReference type="OrthoDB" id="5360912at2"/>
<dbReference type="PANTHER" id="PTHR43540:SF15">
    <property type="entry name" value="BLR5631 PROTEIN"/>
    <property type="match status" value="1"/>
</dbReference>
<dbReference type="SUPFAM" id="SSF52499">
    <property type="entry name" value="Isochorismatase-like hydrolases"/>
    <property type="match status" value="1"/>
</dbReference>
<comment type="caution">
    <text evidence="3">The sequence shown here is derived from an EMBL/GenBank/DDBJ whole genome shotgun (WGS) entry which is preliminary data.</text>
</comment>
<dbReference type="InterPro" id="IPR000868">
    <property type="entry name" value="Isochorismatase-like_dom"/>
</dbReference>
<evidence type="ECO:0000313" key="4">
    <source>
        <dbReference type="Proteomes" id="UP000248395"/>
    </source>
</evidence>
<dbReference type="InterPro" id="IPR050272">
    <property type="entry name" value="Isochorismatase-like_hydrls"/>
</dbReference>
<dbReference type="GO" id="GO:0016787">
    <property type="term" value="F:hydrolase activity"/>
    <property type="evidence" value="ECO:0007669"/>
    <property type="project" value="UniProtKB-KW"/>
</dbReference>
<organism evidence="3 4">
    <name type="scientific">Aquitalea magnusonii</name>
    <dbReference type="NCBI Taxonomy" id="332411"/>
    <lineage>
        <taxon>Bacteria</taxon>
        <taxon>Pseudomonadati</taxon>
        <taxon>Pseudomonadota</taxon>
        <taxon>Betaproteobacteria</taxon>
        <taxon>Neisseriales</taxon>
        <taxon>Chromobacteriaceae</taxon>
        <taxon>Aquitalea</taxon>
    </lineage>
</organism>
<dbReference type="Pfam" id="PF00857">
    <property type="entry name" value="Isochorismatase"/>
    <property type="match status" value="1"/>
</dbReference>